<protein>
    <submittedName>
        <fullName evidence="3">Transmembrane pair domain-containing protein</fullName>
    </submittedName>
</protein>
<feature type="transmembrane region" description="Helical" evidence="1">
    <location>
        <begin position="82"/>
        <end position="102"/>
    </location>
</feature>
<keyword evidence="1" id="KW-1133">Transmembrane helix</keyword>
<feature type="domain" description="Chlorhexidine efflux transporter" evidence="2">
    <location>
        <begin position="7"/>
        <end position="69"/>
    </location>
</feature>
<reference evidence="3 4" key="1">
    <citation type="submission" date="2014-06" db="EMBL/GenBank/DDBJ databases">
        <title>Draft genome sequence of an extremely salt tolerant bacteria Halomonas salina/CIFRI 1.</title>
        <authorList>
            <person name="Behera B.D."/>
            <person name="Meena D.K."/>
            <person name="Das P."/>
            <person name="Maharana J."/>
            <person name="Paria P."/>
            <person name="Sharma A.P."/>
            <person name="Shamsudheen K.V."/>
            <person name="Rijit J."/>
            <person name="Dixit V."/>
            <person name="Verma A."/>
            <person name="Scaria V."/>
            <person name="Sivasubbu S."/>
        </authorList>
    </citation>
    <scope>NUCLEOTIDE SEQUENCE [LARGE SCALE GENOMIC DNA]</scope>
    <source>
        <strain evidence="3 4">CIFRI 1</strain>
    </source>
</reference>
<dbReference type="EMBL" id="JOKD01000061">
    <property type="protein sequence ID" value="KGE76918.1"/>
    <property type="molecule type" value="Genomic_DNA"/>
</dbReference>
<dbReference type="InterPro" id="IPR058208">
    <property type="entry name" value="PACE"/>
</dbReference>
<feature type="transmembrane region" description="Helical" evidence="1">
    <location>
        <begin position="16"/>
        <end position="36"/>
    </location>
</feature>
<feature type="transmembrane region" description="Helical" evidence="1">
    <location>
        <begin position="108"/>
        <end position="130"/>
    </location>
</feature>
<sequence length="143" mass="16060">MLEVTMRSWKERLTHTTLFEAGGLVMVTPLASWLTGHDMGEIGVLAAGLATAAMLWNLVWNRAFDALVPTRRRSLGQRFAQSFGFELGLLVMTLPAVAWWMGIGLVEAFWLDLGFMLFFLAYAMVFNTLFDLVMRRRLARGGA</sequence>
<proteinExistence type="predicted"/>
<feature type="domain" description="Chlorhexidine efflux transporter" evidence="2">
    <location>
        <begin position="73"/>
        <end position="136"/>
    </location>
</feature>
<dbReference type="NCBIfam" id="NF033664">
    <property type="entry name" value="PACE_transport"/>
    <property type="match status" value="1"/>
</dbReference>
<accession>A0ABR4WQC4</accession>
<dbReference type="InterPro" id="IPR007896">
    <property type="entry name" value="BTP_bacteria"/>
</dbReference>
<evidence type="ECO:0000313" key="3">
    <source>
        <dbReference type="EMBL" id="KGE76918.1"/>
    </source>
</evidence>
<name>A0ABR4WQC4_9GAMM</name>
<organism evidence="3 4">
    <name type="scientific">Halomonas salina</name>
    <dbReference type="NCBI Taxonomy" id="42565"/>
    <lineage>
        <taxon>Bacteria</taxon>
        <taxon>Pseudomonadati</taxon>
        <taxon>Pseudomonadota</taxon>
        <taxon>Gammaproteobacteria</taxon>
        <taxon>Oceanospirillales</taxon>
        <taxon>Halomonadaceae</taxon>
        <taxon>Halomonas</taxon>
    </lineage>
</organism>
<keyword evidence="1 3" id="KW-0812">Transmembrane</keyword>
<feature type="transmembrane region" description="Helical" evidence="1">
    <location>
        <begin position="42"/>
        <end position="61"/>
    </location>
</feature>
<gene>
    <name evidence="3" type="ORF">FP66_13765</name>
</gene>
<dbReference type="Proteomes" id="UP000029721">
    <property type="component" value="Unassembled WGS sequence"/>
</dbReference>
<dbReference type="Pfam" id="PF05232">
    <property type="entry name" value="BTP"/>
    <property type="match status" value="2"/>
</dbReference>
<evidence type="ECO:0000259" key="2">
    <source>
        <dbReference type="Pfam" id="PF05232"/>
    </source>
</evidence>
<evidence type="ECO:0000313" key="4">
    <source>
        <dbReference type="Proteomes" id="UP000029721"/>
    </source>
</evidence>
<keyword evidence="4" id="KW-1185">Reference proteome</keyword>
<comment type="caution">
    <text evidence="3">The sequence shown here is derived from an EMBL/GenBank/DDBJ whole genome shotgun (WGS) entry which is preliminary data.</text>
</comment>
<evidence type="ECO:0000256" key="1">
    <source>
        <dbReference type="SAM" id="Phobius"/>
    </source>
</evidence>
<keyword evidence="1" id="KW-0472">Membrane</keyword>